<name>G4TSA3_SERID</name>
<protein>
    <submittedName>
        <fullName evidence="2">Uncharacterized protein</fullName>
    </submittedName>
</protein>
<proteinExistence type="predicted"/>
<feature type="non-terminal residue" evidence="2">
    <location>
        <position position="186"/>
    </location>
</feature>
<comment type="caution">
    <text evidence="2">The sequence shown here is derived from an EMBL/GenBank/DDBJ whole genome shotgun (WGS) entry which is preliminary data.</text>
</comment>
<evidence type="ECO:0000256" key="1">
    <source>
        <dbReference type="SAM" id="MobiDB-lite"/>
    </source>
</evidence>
<dbReference type="EMBL" id="CAFZ01000288">
    <property type="protein sequence ID" value="CCA74196.1"/>
    <property type="molecule type" value="Genomic_DNA"/>
</dbReference>
<feature type="compositionally biased region" description="Acidic residues" evidence="1">
    <location>
        <begin position="31"/>
        <end position="43"/>
    </location>
</feature>
<dbReference type="AlphaFoldDB" id="G4TSA3"/>
<sequence>SVDLARASTSEDPSPTSGSSKASSEASNEVADIDDEEALEDSQETARGSISGTTPTAEGIEAALGEPGVFVPASYPDHELDSWRDHLAGRRSAEALFPHLRSTASYAFRKTLRSPRYCCQATSRWNGTGWEEIPMCGEKMSSSESFVRHVKSHLGLCREQTLEEAFTGEQKPLKTALDLTVASEGK</sequence>
<feature type="region of interest" description="Disordered" evidence="1">
    <location>
        <begin position="1"/>
        <end position="57"/>
    </location>
</feature>
<feature type="compositionally biased region" description="Low complexity" evidence="1">
    <location>
        <begin position="13"/>
        <end position="27"/>
    </location>
</feature>
<gene>
    <name evidence="2" type="ORF">PIIN_08149</name>
</gene>
<dbReference type="Proteomes" id="UP000007148">
    <property type="component" value="Unassembled WGS sequence"/>
</dbReference>
<keyword evidence="3" id="KW-1185">Reference proteome</keyword>
<feature type="compositionally biased region" description="Polar residues" evidence="1">
    <location>
        <begin position="45"/>
        <end position="56"/>
    </location>
</feature>
<reference evidence="2 3" key="1">
    <citation type="journal article" date="2011" name="PLoS Pathog.">
        <title>Endophytic Life Strategies Decoded by Genome and Transcriptome Analyses of the Mutualistic Root Symbiont Piriformospora indica.</title>
        <authorList>
            <person name="Zuccaro A."/>
            <person name="Lahrmann U."/>
            <person name="Guldener U."/>
            <person name="Langen G."/>
            <person name="Pfiffi S."/>
            <person name="Biedenkopf D."/>
            <person name="Wong P."/>
            <person name="Samans B."/>
            <person name="Grimm C."/>
            <person name="Basiewicz M."/>
            <person name="Murat C."/>
            <person name="Martin F."/>
            <person name="Kogel K.H."/>
        </authorList>
    </citation>
    <scope>NUCLEOTIDE SEQUENCE [LARGE SCALE GENOMIC DNA]</scope>
    <source>
        <strain evidence="2 3">DSM 11827</strain>
    </source>
</reference>
<evidence type="ECO:0000313" key="2">
    <source>
        <dbReference type="EMBL" id="CCA74196.1"/>
    </source>
</evidence>
<accession>G4TSA3</accession>
<evidence type="ECO:0000313" key="3">
    <source>
        <dbReference type="Proteomes" id="UP000007148"/>
    </source>
</evidence>
<dbReference type="HOGENOM" id="CLU_1457809_0_0_1"/>
<organism evidence="2 3">
    <name type="scientific">Serendipita indica (strain DSM 11827)</name>
    <name type="common">Root endophyte fungus</name>
    <name type="synonym">Piriformospora indica</name>
    <dbReference type="NCBI Taxonomy" id="1109443"/>
    <lineage>
        <taxon>Eukaryota</taxon>
        <taxon>Fungi</taxon>
        <taxon>Dikarya</taxon>
        <taxon>Basidiomycota</taxon>
        <taxon>Agaricomycotina</taxon>
        <taxon>Agaricomycetes</taxon>
        <taxon>Sebacinales</taxon>
        <taxon>Serendipitaceae</taxon>
        <taxon>Serendipita</taxon>
    </lineage>
</organism>
<dbReference type="InParanoid" id="G4TSA3"/>